<proteinExistence type="predicted"/>
<protein>
    <submittedName>
        <fullName evidence="1">Uncharacterized protein</fullName>
    </submittedName>
</protein>
<evidence type="ECO:0000313" key="1">
    <source>
        <dbReference type="EMBL" id="KAK4110882.1"/>
    </source>
</evidence>
<name>A0AAN6QII6_9PEZI</name>
<dbReference type="RefSeq" id="XP_064668452.1">
    <property type="nucleotide sequence ID" value="XM_064808793.1"/>
</dbReference>
<dbReference type="GeneID" id="89932916"/>
<comment type="caution">
    <text evidence="1">The sequence shown here is derived from an EMBL/GenBank/DDBJ whole genome shotgun (WGS) entry which is preliminary data.</text>
</comment>
<evidence type="ECO:0000313" key="2">
    <source>
        <dbReference type="Proteomes" id="UP001302812"/>
    </source>
</evidence>
<gene>
    <name evidence="1" type="ORF">N656DRAFT_184251</name>
</gene>
<accession>A0AAN6QII6</accession>
<organism evidence="1 2">
    <name type="scientific">Canariomyces notabilis</name>
    <dbReference type="NCBI Taxonomy" id="2074819"/>
    <lineage>
        <taxon>Eukaryota</taxon>
        <taxon>Fungi</taxon>
        <taxon>Dikarya</taxon>
        <taxon>Ascomycota</taxon>
        <taxon>Pezizomycotina</taxon>
        <taxon>Sordariomycetes</taxon>
        <taxon>Sordariomycetidae</taxon>
        <taxon>Sordariales</taxon>
        <taxon>Chaetomiaceae</taxon>
        <taxon>Canariomyces</taxon>
    </lineage>
</organism>
<dbReference type="EMBL" id="MU853348">
    <property type="protein sequence ID" value="KAK4110882.1"/>
    <property type="molecule type" value="Genomic_DNA"/>
</dbReference>
<reference evidence="1" key="2">
    <citation type="submission" date="2023-05" db="EMBL/GenBank/DDBJ databases">
        <authorList>
            <consortium name="Lawrence Berkeley National Laboratory"/>
            <person name="Steindorff A."/>
            <person name="Hensen N."/>
            <person name="Bonometti L."/>
            <person name="Westerberg I."/>
            <person name="Brannstrom I.O."/>
            <person name="Guillou S."/>
            <person name="Cros-Aarteil S."/>
            <person name="Calhoun S."/>
            <person name="Haridas S."/>
            <person name="Kuo A."/>
            <person name="Mondo S."/>
            <person name="Pangilinan J."/>
            <person name="Riley R."/>
            <person name="Labutti K."/>
            <person name="Andreopoulos B."/>
            <person name="Lipzen A."/>
            <person name="Chen C."/>
            <person name="Yanf M."/>
            <person name="Daum C."/>
            <person name="Ng V."/>
            <person name="Clum A."/>
            <person name="Ohm R."/>
            <person name="Martin F."/>
            <person name="Silar P."/>
            <person name="Natvig D."/>
            <person name="Lalanne C."/>
            <person name="Gautier V."/>
            <person name="Ament-Velasquez S.L."/>
            <person name="Kruys A."/>
            <person name="Hutchinson M.I."/>
            <person name="Powell A.J."/>
            <person name="Barry K."/>
            <person name="Miller A.N."/>
            <person name="Grigoriev I.V."/>
            <person name="Debuchy R."/>
            <person name="Gladieux P."/>
            <person name="Thoren M.H."/>
            <person name="Johannesson H."/>
        </authorList>
    </citation>
    <scope>NUCLEOTIDE SEQUENCE</scope>
    <source>
        <strain evidence="1">CBS 508.74</strain>
    </source>
</reference>
<dbReference type="Proteomes" id="UP001302812">
    <property type="component" value="Unassembled WGS sequence"/>
</dbReference>
<sequence length="76" mass="8463">MCRKYHSYSAFFSSFIGCDNSTAIVVEIPKLGRQTSRQAGRQTSHPQLEVGDCLLPFCSQSLVSRALFPCLYEDGL</sequence>
<keyword evidence="2" id="KW-1185">Reference proteome</keyword>
<dbReference type="AlphaFoldDB" id="A0AAN6QII6"/>
<dbReference type="PROSITE" id="PS51257">
    <property type="entry name" value="PROKAR_LIPOPROTEIN"/>
    <property type="match status" value="1"/>
</dbReference>
<reference evidence="1" key="1">
    <citation type="journal article" date="2023" name="Mol. Phylogenet. Evol.">
        <title>Genome-scale phylogeny and comparative genomics of the fungal order Sordariales.</title>
        <authorList>
            <person name="Hensen N."/>
            <person name="Bonometti L."/>
            <person name="Westerberg I."/>
            <person name="Brannstrom I.O."/>
            <person name="Guillou S."/>
            <person name="Cros-Aarteil S."/>
            <person name="Calhoun S."/>
            <person name="Haridas S."/>
            <person name="Kuo A."/>
            <person name="Mondo S."/>
            <person name="Pangilinan J."/>
            <person name="Riley R."/>
            <person name="LaButti K."/>
            <person name="Andreopoulos B."/>
            <person name="Lipzen A."/>
            <person name="Chen C."/>
            <person name="Yan M."/>
            <person name="Daum C."/>
            <person name="Ng V."/>
            <person name="Clum A."/>
            <person name="Steindorff A."/>
            <person name="Ohm R.A."/>
            <person name="Martin F."/>
            <person name="Silar P."/>
            <person name="Natvig D.O."/>
            <person name="Lalanne C."/>
            <person name="Gautier V."/>
            <person name="Ament-Velasquez S.L."/>
            <person name="Kruys A."/>
            <person name="Hutchinson M.I."/>
            <person name="Powell A.J."/>
            <person name="Barry K."/>
            <person name="Miller A.N."/>
            <person name="Grigoriev I.V."/>
            <person name="Debuchy R."/>
            <person name="Gladieux P."/>
            <person name="Hiltunen Thoren M."/>
            <person name="Johannesson H."/>
        </authorList>
    </citation>
    <scope>NUCLEOTIDE SEQUENCE</scope>
    <source>
        <strain evidence="1">CBS 508.74</strain>
    </source>
</reference>